<organism evidence="11 12">
    <name type="scientific">Nocardioides ginsengisegetis</name>
    <dbReference type="NCBI Taxonomy" id="661491"/>
    <lineage>
        <taxon>Bacteria</taxon>
        <taxon>Bacillati</taxon>
        <taxon>Actinomycetota</taxon>
        <taxon>Actinomycetes</taxon>
        <taxon>Propionibacteriales</taxon>
        <taxon>Nocardioidaceae</taxon>
        <taxon>Nocardioides</taxon>
    </lineage>
</organism>
<dbReference type="CDD" id="cd19165">
    <property type="entry name" value="HemeO"/>
    <property type="match status" value="1"/>
</dbReference>
<dbReference type="EMBL" id="JACGXA010000001">
    <property type="protein sequence ID" value="MBA8805249.1"/>
    <property type="molecule type" value="Genomic_DNA"/>
</dbReference>
<feature type="binding site" description="axial binding residue" evidence="9">
    <location>
        <position position="21"/>
    </location>
    <ligand>
        <name>heme b</name>
        <dbReference type="ChEBI" id="CHEBI:60344"/>
    </ligand>
    <ligandPart>
        <name>Fe</name>
        <dbReference type="ChEBI" id="CHEBI:18248"/>
    </ligandPart>
</feature>
<dbReference type="AlphaFoldDB" id="A0A7W3J2Y6"/>
<evidence type="ECO:0000256" key="7">
    <source>
        <dbReference type="ARBA" id="ARBA00048328"/>
    </source>
</evidence>
<dbReference type="PANTHER" id="PTHR10720:SF0">
    <property type="entry name" value="HEME OXYGENASE"/>
    <property type="match status" value="1"/>
</dbReference>
<dbReference type="InterPro" id="IPR016084">
    <property type="entry name" value="Haem_Oase-like_multi-hlx"/>
</dbReference>
<dbReference type="RefSeq" id="WP_343055657.1">
    <property type="nucleotide sequence ID" value="NZ_JACGXA010000001.1"/>
</dbReference>
<dbReference type="EC" id="1.14.14.18" evidence="2"/>
<evidence type="ECO:0000256" key="10">
    <source>
        <dbReference type="SAM" id="MobiDB-lite"/>
    </source>
</evidence>
<feature type="region of interest" description="Disordered" evidence="10">
    <location>
        <begin position="1"/>
        <end position="26"/>
    </location>
</feature>
<dbReference type="InterPro" id="IPR002051">
    <property type="entry name" value="Haem_Oase"/>
</dbReference>
<dbReference type="GO" id="GO:0042167">
    <property type="term" value="P:heme catabolic process"/>
    <property type="evidence" value="ECO:0007669"/>
    <property type="project" value="TreeGrafter"/>
</dbReference>
<evidence type="ECO:0000256" key="5">
    <source>
        <dbReference type="ARBA" id="ARBA00023002"/>
    </source>
</evidence>
<dbReference type="Pfam" id="PF01126">
    <property type="entry name" value="Heme_oxygenase"/>
    <property type="match status" value="1"/>
</dbReference>
<evidence type="ECO:0000256" key="2">
    <source>
        <dbReference type="ARBA" id="ARBA00012360"/>
    </source>
</evidence>
<comment type="caution">
    <text evidence="11">The sequence shown here is derived from an EMBL/GenBank/DDBJ whole genome shotgun (WGS) entry which is preliminary data.</text>
</comment>
<dbReference type="GO" id="GO:0006979">
    <property type="term" value="P:response to oxidative stress"/>
    <property type="evidence" value="ECO:0007669"/>
    <property type="project" value="TreeGrafter"/>
</dbReference>
<evidence type="ECO:0000256" key="8">
    <source>
        <dbReference type="PIRSR" id="PIRSR000343-1"/>
    </source>
</evidence>
<comment type="catalytic activity">
    <reaction evidence="7">
        <text>heme b + 3 reduced [NADPH--hemoprotein reductase] + 3 O2 = biliverdin IXalpha + CO + Fe(2+) + 3 oxidized [NADPH--hemoprotein reductase] + 3 H2O + H(+)</text>
        <dbReference type="Rhea" id="RHEA:21764"/>
        <dbReference type="Rhea" id="RHEA-COMP:11964"/>
        <dbReference type="Rhea" id="RHEA-COMP:11965"/>
        <dbReference type="ChEBI" id="CHEBI:15377"/>
        <dbReference type="ChEBI" id="CHEBI:15378"/>
        <dbReference type="ChEBI" id="CHEBI:15379"/>
        <dbReference type="ChEBI" id="CHEBI:17245"/>
        <dbReference type="ChEBI" id="CHEBI:29033"/>
        <dbReference type="ChEBI" id="CHEBI:57618"/>
        <dbReference type="ChEBI" id="CHEBI:57991"/>
        <dbReference type="ChEBI" id="CHEBI:58210"/>
        <dbReference type="ChEBI" id="CHEBI:60344"/>
        <dbReference type="EC" id="1.14.14.18"/>
    </reaction>
</comment>
<evidence type="ECO:0000256" key="4">
    <source>
        <dbReference type="ARBA" id="ARBA00022723"/>
    </source>
</evidence>
<feature type="binding site" evidence="8">
    <location>
        <position position="14"/>
    </location>
    <ligand>
        <name>heme b</name>
        <dbReference type="ChEBI" id="CHEBI:60344"/>
    </ligand>
</feature>
<protein>
    <recommendedName>
        <fullName evidence="2">heme oxygenase (biliverdin-producing)</fullName>
        <ecNumber evidence="2">1.14.14.18</ecNumber>
    </recommendedName>
</protein>
<feature type="binding site" evidence="8">
    <location>
        <position position="126"/>
    </location>
    <ligand>
        <name>heme b</name>
        <dbReference type="ChEBI" id="CHEBI:60344"/>
    </ligand>
</feature>
<dbReference type="InterPro" id="IPR016053">
    <property type="entry name" value="Haem_Oase-like"/>
</dbReference>
<gene>
    <name evidence="11" type="ORF">FB382_003540</name>
</gene>
<proteinExistence type="inferred from homology"/>
<evidence type="ECO:0000313" key="11">
    <source>
        <dbReference type="EMBL" id="MBA8805249.1"/>
    </source>
</evidence>
<dbReference type="PANTHER" id="PTHR10720">
    <property type="entry name" value="HEME OXYGENASE"/>
    <property type="match status" value="1"/>
</dbReference>
<evidence type="ECO:0000313" key="12">
    <source>
        <dbReference type="Proteomes" id="UP000580910"/>
    </source>
</evidence>
<evidence type="ECO:0000256" key="3">
    <source>
        <dbReference type="ARBA" id="ARBA00022617"/>
    </source>
</evidence>
<keyword evidence="3 8" id="KW-0349">Heme</keyword>
<keyword evidence="5 11" id="KW-0560">Oxidoreductase</keyword>
<name>A0A7W3J2Y6_9ACTN</name>
<reference evidence="11 12" key="1">
    <citation type="submission" date="2020-07" db="EMBL/GenBank/DDBJ databases">
        <title>Sequencing the genomes of 1000 actinobacteria strains.</title>
        <authorList>
            <person name="Klenk H.-P."/>
        </authorList>
    </citation>
    <scope>NUCLEOTIDE SEQUENCE [LARGE SCALE GENOMIC DNA]</scope>
    <source>
        <strain evidence="11 12">DSM 21349</strain>
    </source>
</reference>
<evidence type="ECO:0000256" key="9">
    <source>
        <dbReference type="PIRSR" id="PIRSR000343-2"/>
    </source>
</evidence>
<keyword evidence="4 9" id="KW-0479">Metal-binding</keyword>
<keyword evidence="12" id="KW-1185">Reference proteome</keyword>
<dbReference type="SUPFAM" id="SSF48613">
    <property type="entry name" value="Heme oxygenase-like"/>
    <property type="match status" value="1"/>
</dbReference>
<dbReference type="InterPro" id="IPR018207">
    <property type="entry name" value="Haem_oxygenase_CS"/>
</dbReference>
<dbReference type="Gene3D" id="1.20.910.10">
    <property type="entry name" value="Heme oxygenase-like"/>
    <property type="match status" value="1"/>
</dbReference>
<feature type="binding site" evidence="8">
    <location>
        <position position="176"/>
    </location>
    <ligand>
        <name>heme b</name>
        <dbReference type="ChEBI" id="CHEBI:60344"/>
    </ligand>
</feature>
<dbReference type="GO" id="GO:0004392">
    <property type="term" value="F:heme oxygenase (decyclizing) activity"/>
    <property type="evidence" value="ECO:0007669"/>
    <property type="project" value="UniProtKB-EC"/>
</dbReference>
<dbReference type="GO" id="GO:0046872">
    <property type="term" value="F:metal ion binding"/>
    <property type="evidence" value="ECO:0007669"/>
    <property type="project" value="UniProtKB-KW"/>
</dbReference>
<feature type="compositionally biased region" description="Basic and acidic residues" evidence="10">
    <location>
        <begin position="12"/>
        <end position="21"/>
    </location>
</feature>
<keyword evidence="6 9" id="KW-0408">Iron</keyword>
<dbReference type="Proteomes" id="UP000580910">
    <property type="component" value="Unassembled WGS sequence"/>
</dbReference>
<accession>A0A7W3J2Y6</accession>
<dbReference type="PIRSF" id="PIRSF000343">
    <property type="entry name" value="Haem_Oase"/>
    <property type="match status" value="1"/>
</dbReference>
<sequence>MDHQPQPALSDAMREGSRLEHEEAEASPFVSDLVGGRARPAQYAAYLRRLRVVYAALEDAVRDRREHPAVAGVHDDALTRSDALEADLAHWAPGREPAVASPAAEAYCARIEAARLRPHLLVAHHYTRYLGDLSGGRVLAQALRREYADQGLESAGLAFYDFPEIPKPVPYKRDYRDRLDALPLSDADRAEVVEEVRQAFRLNRDLFAEVADPHVDAETDPALSGALDR</sequence>
<dbReference type="GO" id="GO:0020037">
    <property type="term" value="F:heme binding"/>
    <property type="evidence" value="ECO:0007669"/>
    <property type="project" value="TreeGrafter"/>
</dbReference>
<dbReference type="PROSITE" id="PS00593">
    <property type="entry name" value="HEME_OXYGENASE"/>
    <property type="match status" value="1"/>
</dbReference>
<evidence type="ECO:0000256" key="1">
    <source>
        <dbReference type="ARBA" id="ARBA00006134"/>
    </source>
</evidence>
<evidence type="ECO:0000256" key="6">
    <source>
        <dbReference type="ARBA" id="ARBA00023004"/>
    </source>
</evidence>
<comment type="similarity">
    <text evidence="1">Belongs to the heme oxygenase family.</text>
</comment>
<dbReference type="GO" id="GO:0006788">
    <property type="term" value="P:heme oxidation"/>
    <property type="evidence" value="ECO:0007669"/>
    <property type="project" value="InterPro"/>
</dbReference>
<dbReference type="PRINTS" id="PR00088">
    <property type="entry name" value="HAEMOXYGNASE"/>
</dbReference>